<dbReference type="GO" id="GO:0140662">
    <property type="term" value="F:ATP-dependent protein folding chaperone"/>
    <property type="evidence" value="ECO:0007669"/>
    <property type="project" value="InterPro"/>
</dbReference>
<dbReference type="Pfam" id="PF13589">
    <property type="entry name" value="HATPase_c_3"/>
    <property type="match status" value="1"/>
</dbReference>
<accession>A0A291H198</accession>
<evidence type="ECO:0000313" key="7">
    <source>
        <dbReference type="Proteomes" id="UP000217889"/>
    </source>
</evidence>
<dbReference type="NCBIfam" id="NF010683">
    <property type="entry name" value="PRK14083.1"/>
    <property type="match status" value="1"/>
</dbReference>
<gene>
    <name evidence="6" type="ORF">CFK41_16725</name>
</gene>
<dbReference type="InterPro" id="IPR020575">
    <property type="entry name" value="Hsp90_N"/>
</dbReference>
<evidence type="ECO:0000256" key="5">
    <source>
        <dbReference type="SAM" id="MobiDB-lite"/>
    </source>
</evidence>
<evidence type="ECO:0000256" key="2">
    <source>
        <dbReference type="ARBA" id="ARBA00022741"/>
    </source>
</evidence>
<dbReference type="GO" id="GO:0051082">
    <property type="term" value="F:unfolded protein binding"/>
    <property type="evidence" value="ECO:0007669"/>
    <property type="project" value="InterPro"/>
</dbReference>
<dbReference type="AlphaFoldDB" id="A0A291H198"/>
<proteinExistence type="inferred from homology"/>
<organism evidence="6 7">
    <name type="scientific">Brachybacterium ginsengisoli</name>
    <dbReference type="NCBI Taxonomy" id="1331682"/>
    <lineage>
        <taxon>Bacteria</taxon>
        <taxon>Bacillati</taxon>
        <taxon>Actinomycetota</taxon>
        <taxon>Actinomycetes</taxon>
        <taxon>Micrococcales</taxon>
        <taxon>Dermabacteraceae</taxon>
        <taxon>Brachybacterium</taxon>
    </lineage>
</organism>
<keyword evidence="3" id="KW-0067">ATP-binding</keyword>
<keyword evidence="4" id="KW-0143">Chaperone</keyword>
<dbReference type="InterPro" id="IPR036890">
    <property type="entry name" value="HATPase_C_sf"/>
</dbReference>
<dbReference type="PRINTS" id="PR00775">
    <property type="entry name" value="HEATSHOCK90"/>
</dbReference>
<protein>
    <submittedName>
        <fullName evidence="6">HSP90 family protein</fullName>
    </submittedName>
</protein>
<evidence type="ECO:0000256" key="4">
    <source>
        <dbReference type="ARBA" id="ARBA00023186"/>
    </source>
</evidence>
<keyword evidence="2" id="KW-0547">Nucleotide-binding</keyword>
<dbReference type="Gene3D" id="3.30.230.80">
    <property type="match status" value="1"/>
</dbReference>
<comment type="similarity">
    <text evidence="1">Belongs to the heat shock protein 90 family.</text>
</comment>
<dbReference type="SUPFAM" id="SSF54211">
    <property type="entry name" value="Ribosomal protein S5 domain 2-like"/>
    <property type="match status" value="1"/>
</dbReference>
<sequence length="693" mass="74462">MIAPTTLILWPPVTAAPLSSAISSILRIPPDRESETARTEAVAAECLVETKRRFHYRRGPRGWQNRRIPPPRSTLSHGDSPPPCPRGVTYSSPMPPTTENFQVDLRGIVEILSHNLYSSPRVYVRELIQNARDAVVARGEHGDLPPVELVVDPVAGALTVRDHGIGLTEADARSLLSTIGASSKREELAAVRREFLGQFGIGLLSCFLVADQIEVTSRSARDPEAQTMRWVGRGDGTFTVSPAPEPLAEPGTLVRVHARSDEAEWVGADRVRRLAGEYANLLTVPITVAVAGDPESPVQVSGNTAPWDLSEDEAADWCEEVFGFDPLASFPLDVPMLGIRGTAFVTGTAATGRGRAGDRVFSHGMSVASDNTQLVPEWVSFARVAIEAGSLGLTASRESLHESSSLATAQEEIGHQVRAGIERLAAGDPEVFQRFVDVHGPSLLALAVAHPEMLEFVARHFIWETSAGDMRLVTMPARITFTTDQREFSTYAPLVHAQGGLLVNGAYADGAEMLRAFNRAQTRLTAREFELPALLKDLPAPRGEDAALAETIGGTARTVLDAFGVAIEVRAFRPVTQLVLHVPGRTAGFTFEEEAEDDPWAELLGGATSLEPADPVDPRPTLVLNLRARAVRALSGGLAPTARADAIRALHLLSLLQAGIRLSAEEQAALAGALETLLVAAATTEHRTEEDRG</sequence>
<dbReference type="OrthoDB" id="9802640at2"/>
<evidence type="ECO:0000313" key="6">
    <source>
        <dbReference type="EMBL" id="ATG56237.1"/>
    </source>
</evidence>
<evidence type="ECO:0000256" key="1">
    <source>
        <dbReference type="ARBA" id="ARBA00008239"/>
    </source>
</evidence>
<dbReference type="Gene3D" id="3.30.565.10">
    <property type="entry name" value="Histidine kinase-like ATPase, C-terminal domain"/>
    <property type="match status" value="1"/>
</dbReference>
<dbReference type="GO" id="GO:0005524">
    <property type="term" value="F:ATP binding"/>
    <property type="evidence" value="ECO:0007669"/>
    <property type="project" value="UniProtKB-KW"/>
</dbReference>
<reference evidence="6 7" key="1">
    <citation type="journal article" date="2014" name="Int. J. Syst. Evol. Microbiol.">
        <title>Brachybacterium ginsengisoli sp. nov., isolated from soil of a ginseng field.</title>
        <authorList>
            <person name="Hoang V.A."/>
            <person name="Kim Y.J."/>
            <person name="Nguyen N.L."/>
            <person name="Yang D.C."/>
        </authorList>
    </citation>
    <scope>NUCLEOTIDE SEQUENCE [LARGE SCALE GENOMIC DNA]</scope>
    <source>
        <strain evidence="6 7">DCY80</strain>
    </source>
</reference>
<name>A0A291H198_9MICO</name>
<dbReference type="InterPro" id="IPR020568">
    <property type="entry name" value="Ribosomal_Su5_D2-typ_SF"/>
</dbReference>
<dbReference type="KEGG" id="bgg:CFK41_16725"/>
<dbReference type="InterPro" id="IPR001404">
    <property type="entry name" value="Hsp90_fam"/>
</dbReference>
<dbReference type="PANTHER" id="PTHR11528">
    <property type="entry name" value="HEAT SHOCK PROTEIN 90 FAMILY MEMBER"/>
    <property type="match status" value="1"/>
</dbReference>
<keyword evidence="7" id="KW-1185">Reference proteome</keyword>
<feature type="region of interest" description="Disordered" evidence="5">
    <location>
        <begin position="59"/>
        <end position="94"/>
    </location>
</feature>
<evidence type="ECO:0000256" key="3">
    <source>
        <dbReference type="ARBA" id="ARBA00022840"/>
    </source>
</evidence>
<dbReference type="EMBL" id="CP023564">
    <property type="protein sequence ID" value="ATG56237.1"/>
    <property type="molecule type" value="Genomic_DNA"/>
</dbReference>
<dbReference type="GO" id="GO:0016887">
    <property type="term" value="F:ATP hydrolysis activity"/>
    <property type="evidence" value="ECO:0007669"/>
    <property type="project" value="InterPro"/>
</dbReference>
<dbReference type="SUPFAM" id="SSF55874">
    <property type="entry name" value="ATPase domain of HSP90 chaperone/DNA topoisomerase II/histidine kinase"/>
    <property type="match status" value="1"/>
</dbReference>
<dbReference type="Proteomes" id="UP000217889">
    <property type="component" value="Chromosome"/>
</dbReference>